<comment type="caution">
    <text evidence="2">The sequence shown here is derived from an EMBL/GenBank/DDBJ whole genome shotgun (WGS) entry which is preliminary data.</text>
</comment>
<dbReference type="EMBL" id="BQKI01000023">
    <property type="protein sequence ID" value="GJN12677.1"/>
    <property type="molecule type" value="Genomic_DNA"/>
</dbReference>
<dbReference type="PROSITE" id="PS50330">
    <property type="entry name" value="UIM"/>
    <property type="match status" value="1"/>
</dbReference>
<sequence length="127" mass="14312">MCKCCKMGRSGGGVTRFKEYLACRRGEVVYCSSVPSDVRNYFRADIDRTPQKKKDIVQERLRREEIAAEGNVREEDDEVLQRVLQMSREEDEFARRVRDAGGHYEHGGGSSSSQSQGSGLDLCACNL</sequence>
<dbReference type="PANTHER" id="PTHR46951:SF3">
    <property type="entry name" value="OS01G0547200 PROTEIN"/>
    <property type="match status" value="1"/>
</dbReference>
<protein>
    <submittedName>
        <fullName evidence="2">Uncharacterized protein</fullName>
    </submittedName>
</protein>
<dbReference type="InterPro" id="IPR003903">
    <property type="entry name" value="UIM_dom"/>
</dbReference>
<feature type="region of interest" description="Disordered" evidence="1">
    <location>
        <begin position="91"/>
        <end position="118"/>
    </location>
</feature>
<reference evidence="2" key="2">
    <citation type="submission" date="2021-12" db="EMBL/GenBank/DDBJ databases">
        <title>Resequencing data analysis of finger millet.</title>
        <authorList>
            <person name="Hatakeyama M."/>
            <person name="Aluri S."/>
            <person name="Balachadran M.T."/>
            <person name="Sivarajan S.R."/>
            <person name="Poveda L."/>
            <person name="Shimizu-Inatsugi R."/>
            <person name="Schlapbach R."/>
            <person name="Sreeman S.M."/>
            <person name="Shimizu K.K."/>
        </authorList>
    </citation>
    <scope>NUCLEOTIDE SEQUENCE</scope>
</reference>
<dbReference type="AlphaFoldDB" id="A0AAV5DQ88"/>
<organism evidence="2 3">
    <name type="scientific">Eleusine coracana subsp. coracana</name>
    <dbReference type="NCBI Taxonomy" id="191504"/>
    <lineage>
        <taxon>Eukaryota</taxon>
        <taxon>Viridiplantae</taxon>
        <taxon>Streptophyta</taxon>
        <taxon>Embryophyta</taxon>
        <taxon>Tracheophyta</taxon>
        <taxon>Spermatophyta</taxon>
        <taxon>Magnoliopsida</taxon>
        <taxon>Liliopsida</taxon>
        <taxon>Poales</taxon>
        <taxon>Poaceae</taxon>
        <taxon>PACMAD clade</taxon>
        <taxon>Chloridoideae</taxon>
        <taxon>Cynodonteae</taxon>
        <taxon>Eleusininae</taxon>
        <taxon>Eleusine</taxon>
    </lineage>
</organism>
<gene>
    <name evidence="2" type="primary">ga30974</name>
    <name evidence="2" type="ORF">PR202_ga30974</name>
</gene>
<proteinExistence type="predicted"/>
<accession>A0AAV5DQ88</accession>
<evidence type="ECO:0000256" key="1">
    <source>
        <dbReference type="SAM" id="MobiDB-lite"/>
    </source>
</evidence>
<name>A0AAV5DQ88_ELECO</name>
<evidence type="ECO:0000313" key="2">
    <source>
        <dbReference type="EMBL" id="GJN12677.1"/>
    </source>
</evidence>
<evidence type="ECO:0000313" key="3">
    <source>
        <dbReference type="Proteomes" id="UP001054889"/>
    </source>
</evidence>
<feature type="compositionally biased region" description="Basic and acidic residues" evidence="1">
    <location>
        <begin position="93"/>
        <end position="106"/>
    </location>
</feature>
<dbReference type="PANTHER" id="PTHR46951">
    <property type="entry name" value="BED-TYPE DOMAIN-CONTAINING PROTEIN"/>
    <property type="match status" value="1"/>
</dbReference>
<keyword evidence="3" id="KW-1185">Reference proteome</keyword>
<reference evidence="2" key="1">
    <citation type="journal article" date="2018" name="DNA Res.">
        <title>Multiple hybrid de novo genome assembly of finger millet, an orphan allotetraploid crop.</title>
        <authorList>
            <person name="Hatakeyama M."/>
            <person name="Aluri S."/>
            <person name="Balachadran M.T."/>
            <person name="Sivarajan S.R."/>
            <person name="Patrignani A."/>
            <person name="Gruter S."/>
            <person name="Poveda L."/>
            <person name="Shimizu-Inatsugi R."/>
            <person name="Baeten J."/>
            <person name="Francoijs K.J."/>
            <person name="Nataraja K.N."/>
            <person name="Reddy Y.A.N."/>
            <person name="Phadnis S."/>
            <person name="Ravikumar R.L."/>
            <person name="Schlapbach R."/>
            <person name="Sreeman S.M."/>
            <person name="Shimizu K.K."/>
        </authorList>
    </citation>
    <scope>NUCLEOTIDE SEQUENCE</scope>
</reference>
<dbReference type="Proteomes" id="UP001054889">
    <property type="component" value="Unassembled WGS sequence"/>
</dbReference>